<keyword evidence="2" id="KW-0813">Transport</keyword>
<comment type="subcellular location">
    <subcellularLocation>
        <location evidence="1">Cell membrane</location>
        <topology evidence="1">Multi-pass membrane protein</topology>
    </subcellularLocation>
</comment>
<keyword evidence="9" id="KW-1185">Reference proteome</keyword>
<proteinExistence type="predicted"/>
<dbReference type="RefSeq" id="WP_077343789.1">
    <property type="nucleotide sequence ID" value="NZ_CP019605.1"/>
</dbReference>
<evidence type="ECO:0000256" key="1">
    <source>
        <dbReference type="ARBA" id="ARBA00004651"/>
    </source>
</evidence>
<evidence type="ECO:0000256" key="7">
    <source>
        <dbReference type="ARBA" id="ARBA00023136"/>
    </source>
</evidence>
<evidence type="ECO:0000256" key="6">
    <source>
        <dbReference type="ARBA" id="ARBA00022989"/>
    </source>
</evidence>
<dbReference type="PANTHER" id="PTHR32196">
    <property type="entry name" value="ABC TRANSPORTER PERMEASE PROTEIN YPHD-RELATED-RELATED"/>
    <property type="match status" value="1"/>
</dbReference>
<dbReference type="GO" id="GO:0005886">
    <property type="term" value="C:plasma membrane"/>
    <property type="evidence" value="ECO:0007669"/>
    <property type="project" value="UniProtKB-SubCell"/>
</dbReference>
<gene>
    <name evidence="8" type="ORF">RPIT_12830</name>
</gene>
<evidence type="ECO:0000256" key="4">
    <source>
        <dbReference type="ARBA" id="ARBA00022519"/>
    </source>
</evidence>
<reference evidence="8 9" key="1">
    <citation type="journal article" date="2016" name="Int. J. Syst. Evol. Microbiol.">
        <title>Tessaracoccus flavus sp. nov., isolated from the drainage system of a lindane-producing factory.</title>
        <authorList>
            <person name="Kumari R."/>
            <person name="Singh P."/>
            <person name="Schumann P."/>
            <person name="Lal R."/>
        </authorList>
    </citation>
    <scope>NUCLEOTIDE SEQUENCE [LARGE SCALE GENOMIC DNA]</scope>
    <source>
        <strain evidence="8 9">RP1T</strain>
    </source>
</reference>
<dbReference type="PANTHER" id="PTHR32196:SF21">
    <property type="entry name" value="ABC TRANSPORTER PERMEASE PROTEIN YPHD-RELATED"/>
    <property type="match status" value="1"/>
</dbReference>
<dbReference type="EMBL" id="CP019605">
    <property type="protein sequence ID" value="AQP45580.1"/>
    <property type="molecule type" value="Genomic_DNA"/>
</dbReference>
<accession>A0A1Q2CHN8</accession>
<evidence type="ECO:0000313" key="9">
    <source>
        <dbReference type="Proteomes" id="UP000188324"/>
    </source>
</evidence>
<evidence type="ECO:0000313" key="8">
    <source>
        <dbReference type="EMBL" id="AQP45580.1"/>
    </source>
</evidence>
<dbReference type="Pfam" id="PF02653">
    <property type="entry name" value="BPD_transp_2"/>
    <property type="match status" value="1"/>
</dbReference>
<dbReference type="Proteomes" id="UP000188324">
    <property type="component" value="Chromosome"/>
</dbReference>
<sequence>MNVGANAVDKPVSGVRSALSWEGTGLLAVLIIVFVLLSIWAPNFLTMANLLNVLQQAAFFGIVAFAMTLVIVSGEIDVSVGSSAALTSSLVGYMVVSMGVPMPLAALIALVVAIALGAFVGWIRHVFNVPTFIGTLALFLALRGAAHLVTNTFPIPIDSSEFFYWGTGRILGVPVAALYLVIAFVVVAFIANFTVFGRSVYAVGGNARTAQISGINVLKIRVIVMAISGFTAGITGLLQTAQLSSGNSNIAQGLEFDAIAAAVIGGTAMSGGKGSVVGTLIGVLFVAILLNGMVLLGLNPYFQQVVRGALVLFAVLINVVRTRRSTA</sequence>
<keyword evidence="4" id="KW-0997">Cell inner membrane</keyword>
<evidence type="ECO:0000256" key="3">
    <source>
        <dbReference type="ARBA" id="ARBA00022475"/>
    </source>
</evidence>
<dbReference type="KEGG" id="tfl:RPIT_12830"/>
<dbReference type="STRING" id="1610493.RPIT_12830"/>
<keyword evidence="7" id="KW-0472">Membrane</keyword>
<dbReference type="AlphaFoldDB" id="A0A1Q2CHN8"/>
<keyword evidence="6" id="KW-1133">Transmembrane helix</keyword>
<protein>
    <submittedName>
        <fullName evidence="8">Uncharacterized protein</fullName>
    </submittedName>
</protein>
<dbReference type="GO" id="GO:0022857">
    <property type="term" value="F:transmembrane transporter activity"/>
    <property type="evidence" value="ECO:0007669"/>
    <property type="project" value="InterPro"/>
</dbReference>
<organism evidence="8 9">
    <name type="scientific">Tessaracoccus flavus</name>
    <dbReference type="NCBI Taxonomy" id="1610493"/>
    <lineage>
        <taxon>Bacteria</taxon>
        <taxon>Bacillati</taxon>
        <taxon>Actinomycetota</taxon>
        <taxon>Actinomycetes</taxon>
        <taxon>Propionibacteriales</taxon>
        <taxon>Propionibacteriaceae</taxon>
        <taxon>Tessaracoccus</taxon>
    </lineage>
</organism>
<keyword evidence="3" id="KW-1003">Cell membrane</keyword>
<name>A0A1Q2CHN8_9ACTN</name>
<evidence type="ECO:0000256" key="5">
    <source>
        <dbReference type="ARBA" id="ARBA00022692"/>
    </source>
</evidence>
<dbReference type="OrthoDB" id="9808136at2"/>
<keyword evidence="5" id="KW-0812">Transmembrane</keyword>
<dbReference type="InterPro" id="IPR001851">
    <property type="entry name" value="ABC_transp_permease"/>
</dbReference>
<dbReference type="CDD" id="cd06579">
    <property type="entry name" value="TM_PBP1_transp_AraH_like"/>
    <property type="match status" value="1"/>
</dbReference>
<evidence type="ECO:0000256" key="2">
    <source>
        <dbReference type="ARBA" id="ARBA00022448"/>
    </source>
</evidence>